<dbReference type="Proteomes" id="UP000284243">
    <property type="component" value="Unassembled WGS sequence"/>
</dbReference>
<comment type="caution">
    <text evidence="3">The sequence shown here is derived from an EMBL/GenBank/DDBJ whole genome shotgun (WGS) entry which is preliminary data.</text>
</comment>
<feature type="compositionally biased region" description="Polar residues" evidence="1">
    <location>
        <begin position="33"/>
        <end position="45"/>
    </location>
</feature>
<organism evidence="3 4">
    <name type="scientific">Odoribacter splanchnicus</name>
    <dbReference type="NCBI Taxonomy" id="28118"/>
    <lineage>
        <taxon>Bacteria</taxon>
        <taxon>Pseudomonadati</taxon>
        <taxon>Bacteroidota</taxon>
        <taxon>Bacteroidia</taxon>
        <taxon>Bacteroidales</taxon>
        <taxon>Odoribacteraceae</taxon>
        <taxon>Odoribacter</taxon>
    </lineage>
</organism>
<dbReference type="EMBL" id="QRYC01000015">
    <property type="protein sequence ID" value="RGU55677.1"/>
    <property type="molecule type" value="Genomic_DNA"/>
</dbReference>
<dbReference type="AlphaFoldDB" id="A0A412TPC0"/>
<feature type="signal peptide" evidence="2">
    <location>
        <begin position="1"/>
        <end position="19"/>
    </location>
</feature>
<evidence type="ECO:0008006" key="5">
    <source>
        <dbReference type="Google" id="ProtNLM"/>
    </source>
</evidence>
<accession>A0A412TPC0</accession>
<dbReference type="Pfam" id="PF14121">
    <property type="entry name" value="Porin_10"/>
    <property type="match status" value="1"/>
</dbReference>
<keyword evidence="2" id="KW-0732">Signal</keyword>
<feature type="region of interest" description="Disordered" evidence="1">
    <location>
        <begin position="28"/>
        <end position="48"/>
    </location>
</feature>
<dbReference type="RefSeq" id="WP_046450881.1">
    <property type="nucleotide sequence ID" value="NZ_CABJFF010000001.1"/>
</dbReference>
<dbReference type="InterPro" id="IPR025631">
    <property type="entry name" value="Porin_10"/>
</dbReference>
<evidence type="ECO:0000256" key="1">
    <source>
        <dbReference type="SAM" id="MobiDB-lite"/>
    </source>
</evidence>
<evidence type="ECO:0000313" key="3">
    <source>
        <dbReference type="EMBL" id="RGU55677.1"/>
    </source>
</evidence>
<name>A0A412TPC0_9BACT</name>
<evidence type="ECO:0000256" key="2">
    <source>
        <dbReference type="SAM" id="SignalP"/>
    </source>
</evidence>
<evidence type="ECO:0000313" key="4">
    <source>
        <dbReference type="Proteomes" id="UP000284243"/>
    </source>
</evidence>
<protein>
    <recommendedName>
        <fullName evidence="5">Porin</fullName>
    </recommendedName>
</protein>
<reference evidence="3 4" key="1">
    <citation type="submission" date="2018-08" db="EMBL/GenBank/DDBJ databases">
        <title>A genome reference for cultivated species of the human gut microbiota.</title>
        <authorList>
            <person name="Zou Y."/>
            <person name="Xue W."/>
            <person name="Luo G."/>
        </authorList>
    </citation>
    <scope>NUCLEOTIDE SEQUENCE [LARGE SCALE GENOMIC DNA]</scope>
    <source>
        <strain evidence="3 4">AF16-14</strain>
    </source>
</reference>
<feature type="chain" id="PRO_5019023634" description="Porin" evidence="2">
    <location>
        <begin position="20"/>
        <end position="657"/>
    </location>
</feature>
<gene>
    <name evidence="3" type="ORF">DWW57_11300</name>
</gene>
<proteinExistence type="predicted"/>
<sequence>MKKFICIILFASLHLFCRAQNVFDTETPPDMEGSNSSLSSDSIPESNVPHFRHTWQWERNGVYKREVALDTLMDGIQNFNTIFKKNISNTYLGNFPSPYLSNIFITRETVQDFYPLTQIRAFLFKPEDALLFNTTTPFTRLKYFTGGGKGKAENLLDVWHVQNIRPWWNAGIRYQLISSDGRYMNQKAKAYHFSLFSSYEKERIALSFFLNQNNGHFAENGGVKDISFIIDSTNQKAENIPVNLSSNDISNNYRNTNFQLQGQYNIGNPKEVTTPTDTFTTYPAKAIINIRAEGNERRYKEGSIAFDFFPHTYIDSTSTTDLITNQVYDISTKFVMNEHPKYKYLPGIYAGLDFKHENYRQRTAFDSISHTESFGHTRYSGTYITAGIFNVDTNVSFTYDIAGKLCVLGHYAGNFKFDGYVQQALRKDRSSYIRANATIELQSVNPFFDRYVGNHDIWENDFKAIKTIKADGRYVNNRLRTELGVGIANIFSYVYFDTAAMPQQTSKTLMVLTAWGKQNFRLGNFYFDQTVYFQKSTQEDILSLPAISVYSHNYFQHALFKNALFLQTGIDVFYNTKFYADNYMPSIMQFYNQRERKTGNYPKLDVFLNLRIKRADIFVKYEHINYLLKNHGDFFSAADYPINPGMLKFGIKWDFFD</sequence>